<dbReference type="OrthoDB" id="7181050at2"/>
<dbReference type="PANTHER" id="PTHR11786">
    <property type="entry name" value="N-HYDROXYARYLAMINE O-ACETYLTRANSFERASE"/>
    <property type="match status" value="1"/>
</dbReference>
<evidence type="ECO:0000256" key="1">
    <source>
        <dbReference type="ARBA" id="ARBA00006547"/>
    </source>
</evidence>
<evidence type="ECO:0000313" key="5">
    <source>
        <dbReference type="Proteomes" id="UP000344450"/>
    </source>
</evidence>
<dbReference type="InterPro" id="IPR053710">
    <property type="entry name" value="Arylamine_NAT_domain_sf"/>
</dbReference>
<dbReference type="InterPro" id="IPR038765">
    <property type="entry name" value="Papain-like_cys_pep_sf"/>
</dbReference>
<keyword evidence="5" id="KW-1185">Reference proteome</keyword>
<dbReference type="EMBL" id="CP045845">
    <property type="protein sequence ID" value="QGH30126.1"/>
    <property type="molecule type" value="Genomic_DNA"/>
</dbReference>
<proteinExistence type="inferred from homology"/>
<dbReference type="Proteomes" id="UP000344450">
    <property type="component" value="Chromosome"/>
</dbReference>
<evidence type="ECO:0000313" key="4">
    <source>
        <dbReference type="EMBL" id="WGL58190.1"/>
    </source>
</evidence>
<gene>
    <name evidence="3" type="ORF">GHC21_10820</name>
    <name evidence="4" type="ORF">QBD33_10795</name>
</gene>
<dbReference type="GeneID" id="91972896"/>
<dbReference type="AlphaFoldDB" id="A0A447MH32"/>
<dbReference type="SUPFAM" id="SSF54001">
    <property type="entry name" value="Cysteine proteinases"/>
    <property type="match status" value="1"/>
</dbReference>
<dbReference type="GO" id="GO:0016407">
    <property type="term" value="F:acetyltransferase activity"/>
    <property type="evidence" value="ECO:0007669"/>
    <property type="project" value="InterPro"/>
</dbReference>
<organism evidence="4 6">
    <name type="scientific">Kluyvera intermedia</name>
    <name type="common">Enterobacter intermedius</name>
    <dbReference type="NCBI Taxonomy" id="61648"/>
    <lineage>
        <taxon>Bacteria</taxon>
        <taxon>Pseudomonadati</taxon>
        <taxon>Pseudomonadota</taxon>
        <taxon>Gammaproteobacteria</taxon>
        <taxon>Enterobacterales</taxon>
        <taxon>Enterobacteriaceae</taxon>
        <taxon>Kluyvera</taxon>
    </lineage>
</organism>
<evidence type="ECO:0000313" key="6">
    <source>
        <dbReference type="Proteomes" id="UP001177527"/>
    </source>
</evidence>
<dbReference type="PRINTS" id="PR01543">
    <property type="entry name" value="ANATRNSFRASE"/>
</dbReference>
<sequence>MNDLVKAYLARLGLDAEKPSIEALTRLHQAHVERIPYETFWIHLGQDWGIDAMESFRRAATTRRGGYCFQLNGGLHTLLTHLGYRVSLHPANVHGAEGPEHIKLENHAAIIAEGLPSETNPNGRWWVDVGLGDALHEQMPLMNTTVCQDSMQFGMEAVGKGGVGDWHLIADPSCWIAGVNMAEQCASMSDFVDRHHFNMHSPESGYAKVVTAQLRKPHGKTIMRGCVLTKTDGEAVTTHTSTSLPEWQDVLGDEFGLTFENIPETSLKKLWVKVQKIHEEWRQAREGA</sequence>
<name>A0A447MH32_KLUIN</name>
<dbReference type="Gene3D" id="3.30.2140.20">
    <property type="match status" value="1"/>
</dbReference>
<reference evidence="4" key="2">
    <citation type="submission" date="2023-04" db="EMBL/GenBank/DDBJ databases">
        <title>APH(3)-Id, a novel chromosomal aminoglycoside phosphotransferase, identified from an environmental isolate of Kluyvera intermedia DW18.</title>
        <authorList>
            <person name="Sha Y."/>
        </authorList>
    </citation>
    <scope>NUCLEOTIDE SEQUENCE</scope>
    <source>
        <strain evidence="4">DW18</strain>
    </source>
</reference>
<evidence type="ECO:0000313" key="3">
    <source>
        <dbReference type="EMBL" id="QGH30126.1"/>
    </source>
</evidence>
<dbReference type="RefSeq" id="WP_062773481.1">
    <property type="nucleotide sequence ID" value="NZ_CP045843.1"/>
</dbReference>
<accession>A0A447MH32</accession>
<dbReference type="PANTHER" id="PTHR11786:SF0">
    <property type="entry name" value="ARYLAMINE N-ACETYLTRANSFERASE 4-RELATED"/>
    <property type="match status" value="1"/>
</dbReference>
<dbReference type="Proteomes" id="UP001177527">
    <property type="component" value="Chromosome"/>
</dbReference>
<evidence type="ECO:0000256" key="2">
    <source>
        <dbReference type="RuleBase" id="RU003452"/>
    </source>
</evidence>
<comment type="similarity">
    <text evidence="1 2">Belongs to the arylamine N-acetyltransferase family.</text>
</comment>
<dbReference type="InterPro" id="IPR001447">
    <property type="entry name" value="Arylamine_N-AcTrfase"/>
</dbReference>
<reference evidence="3 5" key="1">
    <citation type="submission" date="2019-10" db="EMBL/GenBank/DDBJ databases">
        <title>Complete genome sequencing of drug resistant plasmids in Kluyvera intermedia.</title>
        <authorList>
            <person name="Ke C."/>
            <person name="Jian S."/>
        </authorList>
    </citation>
    <scope>NUCLEOTIDE SEQUENCE [LARGE SCALE GENOMIC DNA]</scope>
    <source>
        <strain evidence="3 5">N2-1</strain>
    </source>
</reference>
<dbReference type="Pfam" id="PF00797">
    <property type="entry name" value="Acetyltransf_2"/>
    <property type="match status" value="1"/>
</dbReference>
<dbReference type="EMBL" id="CP123488">
    <property type="protein sequence ID" value="WGL58190.1"/>
    <property type="molecule type" value="Genomic_DNA"/>
</dbReference>
<protein>
    <submittedName>
        <fullName evidence="3 4">Acetyltransferase</fullName>
    </submittedName>
</protein>